<organism evidence="6 7">
    <name type="scientific">Lineolata rhizophorae</name>
    <dbReference type="NCBI Taxonomy" id="578093"/>
    <lineage>
        <taxon>Eukaryota</taxon>
        <taxon>Fungi</taxon>
        <taxon>Dikarya</taxon>
        <taxon>Ascomycota</taxon>
        <taxon>Pezizomycotina</taxon>
        <taxon>Dothideomycetes</taxon>
        <taxon>Dothideomycetes incertae sedis</taxon>
        <taxon>Lineolatales</taxon>
        <taxon>Lineolataceae</taxon>
        <taxon>Lineolata</taxon>
    </lineage>
</organism>
<dbReference type="InterPro" id="IPR006913">
    <property type="entry name" value="CENP-V/GFA"/>
</dbReference>
<gene>
    <name evidence="6" type="ORF">BDY21DRAFT_380606</name>
</gene>
<protein>
    <submittedName>
        <fullName evidence="6">Mss4-like protein</fullName>
    </submittedName>
</protein>
<dbReference type="PANTHER" id="PTHR33337:SF30">
    <property type="entry name" value="DUF636 DOMAIN PROTEIN (AFU_ORTHOLOGUE AFUA_1G03180)"/>
    <property type="match status" value="1"/>
</dbReference>
<dbReference type="SUPFAM" id="SSF51316">
    <property type="entry name" value="Mss4-like"/>
    <property type="match status" value="1"/>
</dbReference>
<dbReference type="PANTHER" id="PTHR33337">
    <property type="entry name" value="GFA DOMAIN-CONTAINING PROTEIN"/>
    <property type="match status" value="1"/>
</dbReference>
<dbReference type="EMBL" id="MU001686">
    <property type="protein sequence ID" value="KAF2455535.1"/>
    <property type="molecule type" value="Genomic_DNA"/>
</dbReference>
<keyword evidence="3" id="KW-0862">Zinc</keyword>
<evidence type="ECO:0000259" key="5">
    <source>
        <dbReference type="PROSITE" id="PS51891"/>
    </source>
</evidence>
<dbReference type="Proteomes" id="UP000799766">
    <property type="component" value="Unassembled WGS sequence"/>
</dbReference>
<dbReference type="GO" id="GO:0016846">
    <property type="term" value="F:carbon-sulfur lyase activity"/>
    <property type="evidence" value="ECO:0007669"/>
    <property type="project" value="InterPro"/>
</dbReference>
<evidence type="ECO:0000256" key="4">
    <source>
        <dbReference type="ARBA" id="ARBA00023239"/>
    </source>
</evidence>
<name>A0A6A6NUS1_9PEZI</name>
<reference evidence="6" key="1">
    <citation type="journal article" date="2020" name="Stud. Mycol.">
        <title>101 Dothideomycetes genomes: a test case for predicting lifestyles and emergence of pathogens.</title>
        <authorList>
            <person name="Haridas S."/>
            <person name="Albert R."/>
            <person name="Binder M."/>
            <person name="Bloem J."/>
            <person name="Labutti K."/>
            <person name="Salamov A."/>
            <person name="Andreopoulos B."/>
            <person name="Baker S."/>
            <person name="Barry K."/>
            <person name="Bills G."/>
            <person name="Bluhm B."/>
            <person name="Cannon C."/>
            <person name="Castanera R."/>
            <person name="Culley D."/>
            <person name="Daum C."/>
            <person name="Ezra D."/>
            <person name="Gonzalez J."/>
            <person name="Henrissat B."/>
            <person name="Kuo A."/>
            <person name="Liang C."/>
            <person name="Lipzen A."/>
            <person name="Lutzoni F."/>
            <person name="Magnuson J."/>
            <person name="Mondo S."/>
            <person name="Nolan M."/>
            <person name="Ohm R."/>
            <person name="Pangilinan J."/>
            <person name="Park H.-J."/>
            <person name="Ramirez L."/>
            <person name="Alfaro M."/>
            <person name="Sun H."/>
            <person name="Tritt A."/>
            <person name="Yoshinaga Y."/>
            <person name="Zwiers L.-H."/>
            <person name="Turgeon B."/>
            <person name="Goodwin S."/>
            <person name="Spatafora J."/>
            <person name="Crous P."/>
            <person name="Grigoriev I."/>
        </authorList>
    </citation>
    <scope>NUCLEOTIDE SEQUENCE</scope>
    <source>
        <strain evidence="6">ATCC 16933</strain>
    </source>
</reference>
<dbReference type="PROSITE" id="PS51891">
    <property type="entry name" value="CENP_V_GFA"/>
    <property type="match status" value="1"/>
</dbReference>
<keyword evidence="7" id="KW-1185">Reference proteome</keyword>
<evidence type="ECO:0000256" key="1">
    <source>
        <dbReference type="ARBA" id="ARBA00005495"/>
    </source>
</evidence>
<feature type="domain" description="CENP-V/GFA" evidence="5">
    <location>
        <begin position="2"/>
        <end position="127"/>
    </location>
</feature>
<evidence type="ECO:0000256" key="3">
    <source>
        <dbReference type="ARBA" id="ARBA00022833"/>
    </source>
</evidence>
<dbReference type="Gene3D" id="3.90.1590.10">
    <property type="entry name" value="glutathione-dependent formaldehyde- activating enzyme (gfa)"/>
    <property type="match status" value="1"/>
</dbReference>
<comment type="similarity">
    <text evidence="1">Belongs to the Gfa family.</text>
</comment>
<proteinExistence type="inferred from homology"/>
<keyword evidence="2" id="KW-0479">Metal-binding</keyword>
<dbReference type="InterPro" id="IPR011057">
    <property type="entry name" value="Mss4-like_sf"/>
</dbReference>
<keyword evidence="4" id="KW-0456">Lyase</keyword>
<evidence type="ECO:0000256" key="2">
    <source>
        <dbReference type="ARBA" id="ARBA00022723"/>
    </source>
</evidence>
<dbReference type="AlphaFoldDB" id="A0A6A6NUS1"/>
<sequence>MIRGSCVCKQLKYEFTGEPQQQVICHCQECRRVTSSAFSINLVVSKETIKIEGSGKTYTFQQKLGPKFQITFCQNCGGTITKEGVDGNMKGVFMIEAGTLDEDFNQTSTPNVEIFIGNRPNWLHPFEGSAQFPEFPTA</sequence>
<dbReference type="Pfam" id="PF04828">
    <property type="entry name" value="GFA"/>
    <property type="match status" value="1"/>
</dbReference>
<dbReference type="GO" id="GO:0046872">
    <property type="term" value="F:metal ion binding"/>
    <property type="evidence" value="ECO:0007669"/>
    <property type="project" value="UniProtKB-KW"/>
</dbReference>
<accession>A0A6A6NUS1</accession>
<evidence type="ECO:0000313" key="6">
    <source>
        <dbReference type="EMBL" id="KAF2455535.1"/>
    </source>
</evidence>
<dbReference type="OrthoDB" id="406544at2759"/>
<evidence type="ECO:0000313" key="7">
    <source>
        <dbReference type="Proteomes" id="UP000799766"/>
    </source>
</evidence>